<dbReference type="EC" id="3.1.26.3" evidence="9"/>
<dbReference type="SMART" id="SM00358">
    <property type="entry name" value="DSRM"/>
    <property type="match status" value="1"/>
</dbReference>
<evidence type="ECO:0000313" key="13">
    <source>
        <dbReference type="EMBL" id="MDO4841924.1"/>
    </source>
</evidence>
<comment type="subunit">
    <text evidence="9">Homodimer.</text>
</comment>
<keyword evidence="9" id="KW-0460">Magnesium</keyword>
<feature type="domain" description="DRBM" evidence="11">
    <location>
        <begin position="164"/>
        <end position="232"/>
    </location>
</feature>
<keyword evidence="3 9" id="KW-0698">rRNA processing</keyword>
<keyword evidence="6 9" id="KW-0255">Endonuclease</keyword>
<evidence type="ECO:0000256" key="9">
    <source>
        <dbReference type="HAMAP-Rule" id="MF_00104"/>
    </source>
</evidence>
<keyword evidence="14" id="KW-1185">Reference proteome</keyword>
<feature type="active site" evidence="9">
    <location>
        <position position="127"/>
    </location>
</feature>
<dbReference type="SUPFAM" id="SSF54768">
    <property type="entry name" value="dsRNA-binding domain-like"/>
    <property type="match status" value="1"/>
</dbReference>
<dbReference type="GO" id="GO:0003725">
    <property type="term" value="F:double-stranded RNA binding"/>
    <property type="evidence" value="ECO:0007669"/>
    <property type="project" value="TreeGrafter"/>
</dbReference>
<dbReference type="GO" id="GO:0005737">
    <property type="term" value="C:cytoplasm"/>
    <property type="evidence" value="ECO:0007669"/>
    <property type="project" value="UniProtKB-SubCell"/>
</dbReference>
<comment type="subcellular location">
    <subcellularLocation>
        <location evidence="9">Cytoplasm</location>
    </subcellularLocation>
</comment>
<feature type="binding site" evidence="9">
    <location>
        <position position="127"/>
    </location>
    <ligand>
        <name>Mg(2+)</name>
        <dbReference type="ChEBI" id="CHEBI:18420"/>
    </ligand>
</feature>
<dbReference type="SUPFAM" id="SSF69065">
    <property type="entry name" value="RNase III domain-like"/>
    <property type="match status" value="1"/>
</dbReference>
<keyword evidence="5 9" id="KW-0540">Nuclease</keyword>
<dbReference type="GO" id="GO:0004525">
    <property type="term" value="F:ribonuclease III activity"/>
    <property type="evidence" value="ECO:0007669"/>
    <property type="project" value="UniProtKB-UniRule"/>
</dbReference>
<feature type="domain" description="RNase III" evidence="12">
    <location>
        <begin position="11"/>
        <end position="138"/>
    </location>
</feature>
<evidence type="ECO:0000256" key="7">
    <source>
        <dbReference type="ARBA" id="ARBA00022801"/>
    </source>
</evidence>
<dbReference type="Gene3D" id="3.30.160.20">
    <property type="match status" value="1"/>
</dbReference>
<keyword evidence="7 9" id="KW-0378">Hydrolase</keyword>
<dbReference type="Pfam" id="PF14622">
    <property type="entry name" value="Ribonucleas_3_3"/>
    <property type="match status" value="1"/>
</dbReference>
<dbReference type="AlphaFoldDB" id="A0AA43RI47"/>
<evidence type="ECO:0000256" key="5">
    <source>
        <dbReference type="ARBA" id="ARBA00022722"/>
    </source>
</evidence>
<evidence type="ECO:0000256" key="6">
    <source>
        <dbReference type="ARBA" id="ARBA00022759"/>
    </source>
</evidence>
<dbReference type="PROSITE" id="PS00517">
    <property type="entry name" value="RNASE_3_1"/>
    <property type="match status" value="1"/>
</dbReference>
<feature type="coiled-coil region" evidence="10">
    <location>
        <begin position="213"/>
        <end position="240"/>
    </location>
</feature>
<dbReference type="FunFam" id="1.10.1520.10:FF:000001">
    <property type="entry name" value="Ribonuclease 3"/>
    <property type="match status" value="1"/>
</dbReference>
<gene>
    <name evidence="9 13" type="primary">rnc</name>
    <name evidence="13" type="ORF">Q3982_04525</name>
</gene>
<evidence type="ECO:0000256" key="4">
    <source>
        <dbReference type="ARBA" id="ARBA00022664"/>
    </source>
</evidence>
<dbReference type="GO" id="GO:0019843">
    <property type="term" value="F:rRNA binding"/>
    <property type="evidence" value="ECO:0007669"/>
    <property type="project" value="UniProtKB-KW"/>
</dbReference>
<evidence type="ECO:0000256" key="1">
    <source>
        <dbReference type="ARBA" id="ARBA00000109"/>
    </source>
</evidence>
<keyword evidence="9" id="KW-0963">Cytoplasm</keyword>
<dbReference type="GO" id="GO:0008033">
    <property type="term" value="P:tRNA processing"/>
    <property type="evidence" value="ECO:0007669"/>
    <property type="project" value="UniProtKB-KW"/>
</dbReference>
<dbReference type="PANTHER" id="PTHR11207">
    <property type="entry name" value="RIBONUCLEASE III"/>
    <property type="match status" value="1"/>
</dbReference>
<comment type="similarity">
    <text evidence="2">Belongs to the ribonuclease III family.</text>
</comment>
<dbReference type="CDD" id="cd10845">
    <property type="entry name" value="DSRM_RNAse_III_family"/>
    <property type="match status" value="1"/>
</dbReference>
<dbReference type="InterPro" id="IPR011907">
    <property type="entry name" value="RNase_III"/>
</dbReference>
<sequence length="267" mass="29494">MTIEAEQQHKLDLVQEILSYRFNDQDLILSAITHPSAIEGKPVKYSYERLEFLGDAVLGAIVVHQAYVAFPEMDEGGLTRIKVSLVSGSTLSELSDHLGFKYVIIFGSSETGTGKRGMHSALENVYEAVVGALYLDGGIEVAQKFVLDTLIPKMDKRMADKPENPKSLLQEKMQAHGITPTYKLIKMEGPPHDRTFVTQVYAGYTPLAKGKGKSKKEAEVNAATASMSQFEREIAKLEKKSKKSGFKFSADMLFPGKKAEEEKTQGN</sequence>
<evidence type="ECO:0000259" key="11">
    <source>
        <dbReference type="PROSITE" id="PS50137"/>
    </source>
</evidence>
<evidence type="ECO:0000259" key="12">
    <source>
        <dbReference type="PROSITE" id="PS50142"/>
    </source>
</evidence>
<dbReference type="Gene3D" id="1.10.1520.10">
    <property type="entry name" value="Ribonuclease III domain"/>
    <property type="match status" value="1"/>
</dbReference>
<keyword evidence="4 9" id="KW-0507">mRNA processing</keyword>
<comment type="caution">
    <text evidence="13">The sequence shown here is derived from an EMBL/GenBank/DDBJ whole genome shotgun (WGS) entry which is preliminary data.</text>
</comment>
<comment type="cofactor">
    <cofactor evidence="9">
        <name>Mg(2+)</name>
        <dbReference type="ChEBI" id="CHEBI:18420"/>
    </cofactor>
</comment>
<comment type="catalytic activity">
    <reaction evidence="1 9">
        <text>Endonucleolytic cleavage to 5'-phosphomonoester.</text>
        <dbReference type="EC" id="3.1.26.3"/>
    </reaction>
</comment>
<dbReference type="GO" id="GO:0046872">
    <property type="term" value="F:metal ion binding"/>
    <property type="evidence" value="ECO:0007669"/>
    <property type="project" value="UniProtKB-KW"/>
</dbReference>
<dbReference type="InterPro" id="IPR036389">
    <property type="entry name" value="RNase_III_sf"/>
</dbReference>
<dbReference type="GO" id="GO:0010468">
    <property type="term" value="P:regulation of gene expression"/>
    <property type="evidence" value="ECO:0007669"/>
    <property type="project" value="TreeGrafter"/>
</dbReference>
<evidence type="ECO:0000256" key="3">
    <source>
        <dbReference type="ARBA" id="ARBA00022552"/>
    </source>
</evidence>
<dbReference type="CDD" id="cd00593">
    <property type="entry name" value="RIBOc"/>
    <property type="match status" value="1"/>
</dbReference>
<name>A0AA43RI47_9ACTN</name>
<feature type="active site" evidence="9">
    <location>
        <position position="55"/>
    </location>
</feature>
<dbReference type="GO" id="GO:0006397">
    <property type="term" value="P:mRNA processing"/>
    <property type="evidence" value="ECO:0007669"/>
    <property type="project" value="UniProtKB-UniRule"/>
</dbReference>
<dbReference type="GO" id="GO:0006364">
    <property type="term" value="P:rRNA processing"/>
    <property type="evidence" value="ECO:0007669"/>
    <property type="project" value="UniProtKB-UniRule"/>
</dbReference>
<evidence type="ECO:0000256" key="10">
    <source>
        <dbReference type="SAM" id="Coils"/>
    </source>
</evidence>
<organism evidence="13 14">
    <name type="scientific">Phoenicibacter congonensis</name>
    <dbReference type="NCBI Taxonomy" id="1944646"/>
    <lineage>
        <taxon>Bacteria</taxon>
        <taxon>Bacillati</taxon>
        <taxon>Actinomycetota</taxon>
        <taxon>Coriobacteriia</taxon>
        <taxon>Eggerthellales</taxon>
        <taxon>Eggerthellaceae</taxon>
        <taxon>Phoenicibacter</taxon>
    </lineage>
</organism>
<dbReference type="Pfam" id="PF00035">
    <property type="entry name" value="dsrm"/>
    <property type="match status" value="1"/>
</dbReference>
<proteinExistence type="inferred from homology"/>
<keyword evidence="10" id="KW-0175">Coiled coil</keyword>
<evidence type="ECO:0000256" key="2">
    <source>
        <dbReference type="ARBA" id="ARBA00010183"/>
    </source>
</evidence>
<feature type="binding site" evidence="9">
    <location>
        <position position="124"/>
    </location>
    <ligand>
        <name>Mg(2+)</name>
        <dbReference type="ChEBI" id="CHEBI:18420"/>
    </ligand>
</feature>
<comment type="function">
    <text evidence="9">Digests double-stranded RNA. Involved in the processing of primary rRNA transcript to yield the immediate precursors to the large and small rRNAs (23S and 16S). Processes some mRNAs, and tRNAs when they are encoded in the rRNA operon. Processes pre-crRNA and tracrRNA of type II CRISPR loci if present in the organism.</text>
</comment>
<evidence type="ECO:0000256" key="8">
    <source>
        <dbReference type="ARBA" id="ARBA00022884"/>
    </source>
</evidence>
<keyword evidence="9" id="KW-0699">rRNA-binding</keyword>
<dbReference type="PROSITE" id="PS50137">
    <property type="entry name" value="DS_RBD"/>
    <property type="match status" value="1"/>
</dbReference>
<reference evidence="13" key="1">
    <citation type="submission" date="2023-07" db="EMBL/GenBank/DDBJ databases">
        <title>Between Cages and Wild: Unraveling the Impact of Captivity on Animal Microbiomes and Antimicrobial Resistance.</title>
        <authorList>
            <person name="Schmartz G.P."/>
            <person name="Rehner J."/>
            <person name="Schuff M.J."/>
            <person name="Becker S.L."/>
            <person name="Kravczyk M."/>
            <person name="Gurevich A."/>
            <person name="Francke R."/>
            <person name="Mueller R."/>
            <person name="Keller V."/>
            <person name="Keller A."/>
        </authorList>
    </citation>
    <scope>NUCLEOTIDE SEQUENCE</scope>
    <source>
        <strain evidence="13">S12M_St_49</strain>
    </source>
</reference>
<dbReference type="Proteomes" id="UP001168575">
    <property type="component" value="Unassembled WGS sequence"/>
</dbReference>
<dbReference type="HAMAP" id="MF_00104">
    <property type="entry name" value="RNase_III"/>
    <property type="match status" value="1"/>
</dbReference>
<dbReference type="InterPro" id="IPR000999">
    <property type="entry name" value="RNase_III_dom"/>
</dbReference>
<dbReference type="SMART" id="SM00535">
    <property type="entry name" value="RIBOc"/>
    <property type="match status" value="1"/>
</dbReference>
<evidence type="ECO:0000313" key="14">
    <source>
        <dbReference type="Proteomes" id="UP001168575"/>
    </source>
</evidence>
<dbReference type="EMBL" id="JAUMVS010000065">
    <property type="protein sequence ID" value="MDO4841924.1"/>
    <property type="molecule type" value="Genomic_DNA"/>
</dbReference>
<dbReference type="PROSITE" id="PS50142">
    <property type="entry name" value="RNASE_3_2"/>
    <property type="match status" value="1"/>
</dbReference>
<keyword evidence="9" id="KW-0819">tRNA processing</keyword>
<protein>
    <recommendedName>
        <fullName evidence="9">Ribonuclease 3</fullName>
        <ecNumber evidence="9">3.1.26.3</ecNumber>
    </recommendedName>
    <alternativeName>
        <fullName evidence="9">Ribonuclease III</fullName>
        <shortName evidence="9">RNase III</shortName>
    </alternativeName>
</protein>
<dbReference type="NCBIfam" id="TIGR02191">
    <property type="entry name" value="RNaseIII"/>
    <property type="match status" value="1"/>
</dbReference>
<keyword evidence="8 9" id="KW-0694">RNA-binding</keyword>
<dbReference type="PANTHER" id="PTHR11207:SF0">
    <property type="entry name" value="RIBONUCLEASE 3"/>
    <property type="match status" value="1"/>
</dbReference>
<dbReference type="InterPro" id="IPR014720">
    <property type="entry name" value="dsRBD_dom"/>
</dbReference>
<keyword evidence="9" id="KW-0479">Metal-binding</keyword>
<accession>A0AA43RI47</accession>
<feature type="binding site" evidence="9">
    <location>
        <position position="51"/>
    </location>
    <ligand>
        <name>Mg(2+)</name>
        <dbReference type="ChEBI" id="CHEBI:18420"/>
    </ligand>
</feature>